<name>A0A9P6UI92_9FUNG</name>
<feature type="transmembrane region" description="Helical" evidence="3">
    <location>
        <begin position="447"/>
        <end position="468"/>
    </location>
</feature>
<feature type="transmembrane region" description="Helical" evidence="3">
    <location>
        <begin position="155"/>
        <end position="176"/>
    </location>
</feature>
<feature type="transmembrane region" description="Helical" evidence="3">
    <location>
        <begin position="217"/>
        <end position="238"/>
    </location>
</feature>
<dbReference type="Proteomes" id="UP000823405">
    <property type="component" value="Unassembled WGS sequence"/>
</dbReference>
<keyword evidence="3" id="KW-0812">Transmembrane</keyword>
<organism evidence="4 5">
    <name type="scientific">Linnemannia gamsii</name>
    <dbReference type="NCBI Taxonomy" id="64522"/>
    <lineage>
        <taxon>Eukaryota</taxon>
        <taxon>Fungi</taxon>
        <taxon>Fungi incertae sedis</taxon>
        <taxon>Mucoromycota</taxon>
        <taxon>Mortierellomycotina</taxon>
        <taxon>Mortierellomycetes</taxon>
        <taxon>Mortierellales</taxon>
        <taxon>Mortierellaceae</taxon>
        <taxon>Linnemannia</taxon>
    </lineage>
</organism>
<keyword evidence="3" id="KW-1133">Transmembrane helix</keyword>
<dbReference type="AlphaFoldDB" id="A0A9P6UI92"/>
<dbReference type="NCBIfam" id="TIGR00797">
    <property type="entry name" value="matE"/>
    <property type="match status" value="1"/>
</dbReference>
<evidence type="ECO:0000313" key="4">
    <source>
        <dbReference type="EMBL" id="KAG0304899.1"/>
    </source>
</evidence>
<proteinExistence type="inferred from homology"/>
<keyword evidence="3" id="KW-0472">Membrane</keyword>
<dbReference type="InterPro" id="IPR002528">
    <property type="entry name" value="MATE_fam"/>
</dbReference>
<dbReference type="InterPro" id="IPR050222">
    <property type="entry name" value="MATE_MdtK"/>
</dbReference>
<dbReference type="PANTHER" id="PTHR43298:SF2">
    <property type="entry name" value="FMN_FAD EXPORTER YEEO-RELATED"/>
    <property type="match status" value="1"/>
</dbReference>
<evidence type="ECO:0000256" key="2">
    <source>
        <dbReference type="ARBA" id="ARBA00022448"/>
    </source>
</evidence>
<comment type="caution">
    <text evidence="4">The sequence shown here is derived from an EMBL/GenBank/DDBJ whole genome shotgun (WGS) entry which is preliminary data.</text>
</comment>
<feature type="transmembrane region" description="Helical" evidence="3">
    <location>
        <begin position="51"/>
        <end position="72"/>
    </location>
</feature>
<feature type="transmembrane region" description="Helical" evidence="3">
    <location>
        <begin position="311"/>
        <end position="331"/>
    </location>
</feature>
<feature type="transmembrane region" description="Helical" evidence="3">
    <location>
        <begin position="274"/>
        <end position="299"/>
    </location>
</feature>
<feature type="transmembrane region" description="Helical" evidence="3">
    <location>
        <begin position="351"/>
        <end position="373"/>
    </location>
</feature>
<comment type="similarity">
    <text evidence="1">Belongs to the multi antimicrobial extrusion (MATE) (TC 2.A.66.1) family.</text>
</comment>
<protein>
    <submittedName>
        <fullName evidence="4">Uncharacterized protein</fullName>
    </submittedName>
</protein>
<evidence type="ECO:0000256" key="3">
    <source>
        <dbReference type="SAM" id="Phobius"/>
    </source>
</evidence>
<evidence type="ECO:0000256" key="1">
    <source>
        <dbReference type="ARBA" id="ARBA00010199"/>
    </source>
</evidence>
<feature type="transmembrane region" description="Helical" evidence="3">
    <location>
        <begin position="379"/>
        <end position="398"/>
    </location>
</feature>
<dbReference type="PANTHER" id="PTHR43298">
    <property type="entry name" value="MULTIDRUG RESISTANCE PROTEIN NORM-RELATED"/>
    <property type="match status" value="1"/>
</dbReference>
<keyword evidence="2" id="KW-0813">Transport</keyword>
<feature type="transmembrane region" description="Helical" evidence="3">
    <location>
        <begin position="419"/>
        <end position="441"/>
    </location>
</feature>
<dbReference type="GO" id="GO:0015297">
    <property type="term" value="F:antiporter activity"/>
    <property type="evidence" value="ECO:0007669"/>
    <property type="project" value="InterPro"/>
</dbReference>
<dbReference type="GO" id="GO:0042910">
    <property type="term" value="F:xenobiotic transmembrane transporter activity"/>
    <property type="evidence" value="ECO:0007669"/>
    <property type="project" value="InterPro"/>
</dbReference>
<dbReference type="GO" id="GO:0005886">
    <property type="term" value="C:plasma membrane"/>
    <property type="evidence" value="ECO:0007669"/>
    <property type="project" value="TreeGrafter"/>
</dbReference>
<dbReference type="OrthoDB" id="2126698at2759"/>
<dbReference type="EMBL" id="JAAAIN010001266">
    <property type="protein sequence ID" value="KAG0304899.1"/>
    <property type="molecule type" value="Genomic_DNA"/>
</dbReference>
<gene>
    <name evidence="4" type="ORF">BGZ97_001308</name>
</gene>
<feature type="transmembrane region" description="Helical" evidence="3">
    <location>
        <begin position="188"/>
        <end position="211"/>
    </location>
</feature>
<reference evidence="4" key="1">
    <citation type="journal article" date="2020" name="Fungal Divers.">
        <title>Resolving the Mortierellaceae phylogeny through synthesis of multi-gene phylogenetics and phylogenomics.</title>
        <authorList>
            <person name="Vandepol N."/>
            <person name="Liber J."/>
            <person name="Desiro A."/>
            <person name="Na H."/>
            <person name="Kennedy M."/>
            <person name="Barry K."/>
            <person name="Grigoriev I.V."/>
            <person name="Miller A.N."/>
            <person name="O'Donnell K."/>
            <person name="Stajich J.E."/>
            <person name="Bonito G."/>
        </authorList>
    </citation>
    <scope>NUCLEOTIDE SEQUENCE</scope>
    <source>
        <strain evidence="4">NVP60</strain>
    </source>
</reference>
<dbReference type="Pfam" id="PF01554">
    <property type="entry name" value="MatE"/>
    <property type="match status" value="2"/>
</dbReference>
<evidence type="ECO:0000313" key="5">
    <source>
        <dbReference type="Proteomes" id="UP000823405"/>
    </source>
</evidence>
<keyword evidence="5" id="KW-1185">Reference proteome</keyword>
<feature type="transmembrane region" description="Helical" evidence="3">
    <location>
        <begin position="120"/>
        <end position="143"/>
    </location>
</feature>
<accession>A0A9P6UI92</accession>
<sequence>MSGSCASGHYKFRRSGDPLDQNRNPYWTIVKLSAPIAGIQLSQVALTTTDLLMMGLIDVKALAAGGLAMLLYNQLRTMCVGMVTGLGNLVAGAMGRSAKRTGARIPDAIALNEVQELLRAAMLIAIVVATSGALVLVALSYILTWFGQDPAIVDLARPVMLTLAPGLLPMLGLNVLRQFAVGMHHPGSLLRITLISIGVNALLNATFIYGWLGLPQLGLVGIGLSTTLVQVWSFLAYLRKIKRDKQLHSFLTLNRWHPQLTVVLKIVKMGTPIALTYGSEAAVTSVATILIGIFGSIALAASNVVNQLVTVVYQINIGLSHCSSVLISHAVAHDQSHEVRSIAGRTFKLSFAFLTIVGTLYLLAPRLVLFPFLGSASETAVFSVATSLLWFAIAHQFVNGSQNICIGLLRGLGDTKAGLRNTFVGYWLVGIPAMVACGYWANWGENSIWLGRSIGFGVTGLLLWHRFIVESGNVLRLRGEV</sequence>